<feature type="region of interest" description="Disordered" evidence="1">
    <location>
        <begin position="2391"/>
        <end position="2413"/>
    </location>
</feature>
<dbReference type="EMBL" id="CP147250">
    <property type="protein sequence ID" value="WYJ80988.1"/>
    <property type="molecule type" value="Genomic_DNA"/>
</dbReference>
<feature type="region of interest" description="Disordered" evidence="1">
    <location>
        <begin position="2308"/>
        <end position="2337"/>
    </location>
</feature>
<sequence>MPIDNQSNRQRNGQFNNKQNEKENQRIFQEEVNEISRWVTGRGPTPDILHSPLLLSLYVSSILGNVVVQGEAPKKRQAMIGETPDLKQAPHDHRAVFEAETTVEVKQQGMRPEMLYALASNSTVDTTLISPALPENSTAIFPLQLPVHPQNMTIDLVDIVHDWSLNIHKKAHQIAEVYDCTTNKTVSSLPKLRFWESPDHTQAHFKTVCKVAIAESQEINQQRIAHPNNIQQFSFKRNSDGSSENQFSFEDSAVKLKNIFQQAYEKTVNQTSQQTTGNTTNTRPEEADFFGGLTNAFTTFFRQFDQPIYTEKQESLNGDSVISRFLDKVARSMIYEKEADYPGKSSINTNIPPSFQSTEFSSEASILNKEEVGFATQFWQLFSKLDEIVTDFIKKRDPLTIRGAEARPINDPRFNNRGGEGSKAVTENQPVPSNKKASDSSKLAVARKIAEDIEQNRVPAERYQEPLPNFFYDLSLYRNKHKTEDVINKLKVFLVKQKVLDRTASDMEVITALENWAGIRHKNDISQDSSKNQFAVYLIRRYYGLKNVRLGDALTTAQLQATFMQLKANVHLENYTYEDKSKPIQFSEKETPVGSYYRTETMVCNQIFADFLNDVAATVPKNQTITSIIYNRDLFNDREKTEKVNQEMTKFAQTQDSTLKDPTPSELVRWMRKWLFKTQKYEEIVSREALAAKELLTAFGSNMTILGTNDARAVILQWENNNAQVGYNYKDTTIDAISPDTLKDKSDRTEEQKVLSFLKENRIVHSNETTSVVEEGTKPSILSEREEVIDKRIVAFLKTKGIVCDPTKPQAFVDKVSNWTMLEGANQKVVDPVKLKQIAQAMLGEENNGLISNEEAELTFTGWLEKKIEKQDLEKQDVTSVPDKQPKIENLSLKDKENILISQQVFEKMKEHLRENKIVIDHTTKEEIISGLAKWFVENKEKGEIRPEKFQAVATIILKESKLYGGAEDELISDYNAKKTVMKWVLETVLGSSIDAYAAKKIIDHPNPASFTIGQLRKSFSLNELVKDGQLTLHKYSDPSKQREFESKIGYLWNVSLDQILPNYFLQSSEMPDDLLISNYRSLLHLAGSRILAASGILKKFEQKEVRTLGQLFFESVSERGVKDIEEYNHLLLPALFTTAQLDAPALRTAMAEGNYKEVAISMFIGYFQRGYFAIMEHQEEVNRFYGGYQTAVINFRRKQALVKEVLKECERLGIRIPPLAGEIYLAGGNPCPGPWIPRSIEPWYRELTSDVAESYHLFNRKLISLSVHSIGQAELDFMFSPETRIYEGKAEFRDEAALASKPIGSLPSLLIAKRKETRDDLILTQKQTDIFVAIRGNEERVYALKRLDKDGGYTVYRVDRDPLLFLKNDLIDLKSLWWKKYRKEGEKVRIGDYSYSFMLQINQDNQLSHGDQREDLCNLISMKHKDALYTQLYESGNDQTMASKTWNVVSHIIPFYDCVVGIINKDTESAAFNCSIDAILAFPVLGQISSMSARFALGLARVLARGGLTGLVKNSAKIMPKLSEVRSLLMSGVRYIDPGIDLAIGGGRIVIHNLVKLKNLPAITKNIQFKQVLEKLEIHVRAEPVPQLSKSTIEARLPENGPQVLVKKIKNDLYVKVSDYKKGDVYGRYFTLRGDQLREFEGSVSFTEREKELIDSVKIELQPDETIFKKMNYYPKGYGEGAVMDILKNGMRQQKTAIEMNGKLVPVRTQVIEKHGARYDVLAGNHVLPVNYNGIEWYFEGEISPRLHEAVGRNLAKWQSHYEALTDPATLSAPDAKGLMWSKEGRSYIKFQNRYIPLVLVDKETNQYQLVKKDIFLEKTILRFDPEINQFRFETDLEKKIVERPEGMLMAGGFDEGASTSRGSRGGTGSAQTALVYQTINNPLYPPYLWLPRSPNRWQEWKARMNAIEITDLSINYRAESNQVILPRLTKFIPIERKKIMTNEAETLKSITQGIQHCLPDDLKNKVRVYAGLDANKMPEHLKQFQKTLAKEYTVSLEILDNVIKECKKMLKLKQISSTERGTYLSNMFVLYGKPEEQAVLREVVKRLLTIAERNKLFLQQSADWGFKNILIASTDFQKDPVTQVFYSANKQRSSTYGFVIRQDAENRIIIMADSFNKNPNVWPEAELAPPVSETLLHEASHLSSMANDIISYGMAARGFRKRGKDAQIDFFSRYFKDFGSDGFYKFGYAVADDLKIEGLSMMTVFENLGKDPMLFANYLMTDAEYVATLLRDIAYGYSFEQAILRQKRSTDEPIEKLGDGNFLISMSLVASGDFATIGRHIELEVTKETTLGSTLESIATTTAFSVPVDMQSGSNTEMRLDQPQEMKPPQHPRMKRSDLNLQEGEVSLGPAKNSRLEQANPSTGVSKPTSPNPSLLQSFTTLVNKGIGRSKAQNVSQTKRQKQKKLVGLNI</sequence>
<feature type="compositionally biased region" description="Polar residues" evidence="1">
    <location>
        <begin position="2358"/>
        <end position="2378"/>
    </location>
</feature>
<keyword evidence="3" id="KW-1185">Reference proteome</keyword>
<protein>
    <submittedName>
        <fullName evidence="2">Uncharacterized protein</fullName>
    </submittedName>
</protein>
<proteinExistence type="predicted"/>
<feature type="region of interest" description="Disordered" evidence="1">
    <location>
        <begin position="2351"/>
        <end position="2378"/>
    </location>
</feature>
<name>A0ABZ2SZD4_9ENTE</name>
<dbReference type="NCBIfam" id="NF033898">
    <property type="entry name" value="QWxxN_dom"/>
    <property type="match status" value="2"/>
</dbReference>
<evidence type="ECO:0000313" key="2">
    <source>
        <dbReference type="EMBL" id="WYJ80988.1"/>
    </source>
</evidence>
<feature type="region of interest" description="Disordered" evidence="1">
    <location>
        <begin position="408"/>
        <end position="438"/>
    </location>
</feature>
<gene>
    <name evidence="2" type="ORF">DOK79_002572</name>
</gene>
<feature type="compositionally biased region" description="Polar residues" evidence="1">
    <location>
        <begin position="1"/>
        <end position="15"/>
    </location>
</feature>
<reference evidence="2 3" key="2">
    <citation type="submission" date="2024-03" db="EMBL/GenBank/DDBJ databases">
        <title>The Genome Sequence of Enterococcus sp. DIV1094.</title>
        <authorList>
            <consortium name="The Broad Institute Genomics Platform"/>
            <consortium name="The Broad Institute Microbial Omics Core"/>
            <consortium name="The Broad Institute Genomic Center for Infectious Diseases"/>
            <person name="Earl A."/>
            <person name="Manson A."/>
            <person name="Gilmore M."/>
            <person name="Schwartman J."/>
            <person name="Shea T."/>
            <person name="Abouelleil A."/>
            <person name="Cao P."/>
            <person name="Chapman S."/>
            <person name="Cusick C."/>
            <person name="Young S."/>
            <person name="Neafsey D."/>
            <person name="Nusbaum C."/>
            <person name="Birren B."/>
        </authorList>
    </citation>
    <scope>NUCLEOTIDE SEQUENCE [LARGE SCALE GENOMIC DNA]</scope>
    <source>
        <strain evidence="2 3">DIV1094</strain>
    </source>
</reference>
<feature type="region of interest" description="Disordered" evidence="1">
    <location>
        <begin position="1"/>
        <end position="24"/>
    </location>
</feature>
<organism evidence="2 3">
    <name type="scientific">Candidatus Enterococcus mangumiae</name>
    <dbReference type="NCBI Taxonomy" id="2230878"/>
    <lineage>
        <taxon>Bacteria</taxon>
        <taxon>Bacillati</taxon>
        <taxon>Bacillota</taxon>
        <taxon>Bacilli</taxon>
        <taxon>Lactobacillales</taxon>
        <taxon>Enterococcaceae</taxon>
        <taxon>Enterococcus</taxon>
    </lineage>
</organism>
<accession>A0ABZ2SZD4</accession>
<dbReference type="Proteomes" id="UP000664360">
    <property type="component" value="Chromosome"/>
</dbReference>
<evidence type="ECO:0000313" key="3">
    <source>
        <dbReference type="Proteomes" id="UP000664360"/>
    </source>
</evidence>
<reference evidence="2 3" key="1">
    <citation type="submission" date="2021-03" db="EMBL/GenBank/DDBJ databases">
        <authorList>
            <person name="Gilmore M.S."/>
            <person name="Schwartzman J."/>
            <person name="Van Tyne D."/>
            <person name="Martin M."/>
            <person name="Earl A.M."/>
            <person name="Manson A.L."/>
            <person name="Straub T."/>
            <person name="Salamzade R."/>
            <person name="Saavedra J."/>
            <person name="Lebreton F."/>
            <person name="Prichula J."/>
            <person name="Schaufler K."/>
            <person name="Gaca A."/>
            <person name="Sgardioli B."/>
            <person name="Wagenaar J."/>
            <person name="Strong T."/>
        </authorList>
    </citation>
    <scope>NUCLEOTIDE SEQUENCE [LARGE SCALE GENOMIC DNA]</scope>
    <source>
        <strain evidence="2 3">DIV1094</strain>
    </source>
</reference>
<dbReference type="RefSeq" id="WP_206857354.1">
    <property type="nucleotide sequence ID" value="NZ_CP147250.1"/>
</dbReference>
<evidence type="ECO:0000256" key="1">
    <source>
        <dbReference type="SAM" id="MobiDB-lite"/>
    </source>
</evidence>